<keyword evidence="2" id="KW-1133">Transmembrane helix</keyword>
<gene>
    <name evidence="3" type="ORF">NC661_19905</name>
</gene>
<sequence>MKLLKQILCIFFISLLLYPSTIYGDGASNEPKVLVVYSTETGNITANVRLLDMLISHFTQDITFVSNSEFKNSNLQDITHLFYYGETEDTLVDSFVSASFSGTIVAIGDNVGQLPNPFHYIKVDGITQVSAIKHQKSDKTIPIEQTNVHLVLLPDKNNTEVLISGTHEDQTFPLFVQHDNSYYYASKNLFPPASNAFADILHDIFAVNHSDKHQAFLRLEDVHPRLEGEIVMETAKFLKEQNIPYLVSVSPVYTDPNTGTSLFLADNKQLVEALLYMQNNGASIILHGYTDQSGTATTGDGFEFWDIEKNSPIFQDPSELKKQEDFSTTDQYQDYLNQIEQGYIQDRLEKGIKALVDLELYPIAFEAPHYAMSQHGYQVVSDYFSTYVGQLQLTDDDWRVMAESPNMTSPSFLHGMQLVPETIRYVRYEEPASIDEMNQFINDLTVVRDGIIGGFYHPFLGVDDLKKLVTQIEKTPNLEWIDLKEHKHTVETNDISITTEDGEVQVKLTNQPLEETQPDPDETEEQSDESPAITQTNTQNPNSEVASDSTGFPMISSTHMQWIVVGACVTIFIALLSILLFRNSRTA</sequence>
<evidence type="ECO:0000313" key="4">
    <source>
        <dbReference type="Proteomes" id="UP001145072"/>
    </source>
</evidence>
<dbReference type="Pfam" id="PF10096">
    <property type="entry name" value="DUF2334"/>
    <property type="match status" value="1"/>
</dbReference>
<evidence type="ECO:0000313" key="3">
    <source>
        <dbReference type="EMBL" id="MDC3422621.1"/>
    </source>
</evidence>
<feature type="compositionally biased region" description="Acidic residues" evidence="1">
    <location>
        <begin position="516"/>
        <end position="528"/>
    </location>
</feature>
<dbReference type="EMBL" id="JAMQJZ010000024">
    <property type="protein sequence ID" value="MDC3422621.1"/>
    <property type="molecule type" value="Genomic_DNA"/>
</dbReference>
<feature type="transmembrane region" description="Helical" evidence="2">
    <location>
        <begin position="562"/>
        <end position="581"/>
    </location>
</feature>
<keyword evidence="2" id="KW-0472">Membrane</keyword>
<name>A0A9X4AK22_9BACI</name>
<feature type="region of interest" description="Disordered" evidence="1">
    <location>
        <begin position="510"/>
        <end position="550"/>
    </location>
</feature>
<proteinExistence type="predicted"/>
<evidence type="ECO:0000256" key="1">
    <source>
        <dbReference type="SAM" id="MobiDB-lite"/>
    </source>
</evidence>
<dbReference type="InterPro" id="IPR018763">
    <property type="entry name" value="DUF2334"/>
</dbReference>
<accession>A0A9X4AK22</accession>
<organism evidence="3 4">
    <name type="scientific">Aquibacillus koreensis</name>
    <dbReference type="NCBI Taxonomy" id="279446"/>
    <lineage>
        <taxon>Bacteria</taxon>
        <taxon>Bacillati</taxon>
        <taxon>Bacillota</taxon>
        <taxon>Bacilli</taxon>
        <taxon>Bacillales</taxon>
        <taxon>Bacillaceae</taxon>
        <taxon>Aquibacillus</taxon>
    </lineage>
</organism>
<dbReference type="Proteomes" id="UP001145072">
    <property type="component" value="Unassembled WGS sequence"/>
</dbReference>
<comment type="caution">
    <text evidence="3">The sequence shown here is derived from an EMBL/GenBank/DDBJ whole genome shotgun (WGS) entry which is preliminary data.</text>
</comment>
<feature type="compositionally biased region" description="Polar residues" evidence="1">
    <location>
        <begin position="532"/>
        <end position="550"/>
    </location>
</feature>
<keyword evidence="4" id="KW-1185">Reference proteome</keyword>
<dbReference type="RefSeq" id="WP_259870066.1">
    <property type="nucleotide sequence ID" value="NZ_JAMQJZ010000024.1"/>
</dbReference>
<reference evidence="3" key="1">
    <citation type="submission" date="2022-06" db="EMBL/GenBank/DDBJ databases">
        <title>Aquibacillus sp. a new bacterium isolated from soil saline samples.</title>
        <authorList>
            <person name="Galisteo C."/>
            <person name="De La Haba R."/>
            <person name="Sanchez-Porro C."/>
            <person name="Ventosa A."/>
        </authorList>
    </citation>
    <scope>NUCLEOTIDE SEQUENCE</scope>
    <source>
        <strain evidence="3">JCM 12387</strain>
    </source>
</reference>
<dbReference type="AlphaFoldDB" id="A0A9X4AK22"/>
<evidence type="ECO:0000256" key="2">
    <source>
        <dbReference type="SAM" id="Phobius"/>
    </source>
</evidence>
<keyword evidence="2" id="KW-0812">Transmembrane</keyword>
<protein>
    <submittedName>
        <fullName evidence="3">DUF2334 domain-containing protein</fullName>
    </submittedName>
</protein>